<reference evidence="2 3" key="1">
    <citation type="journal article" date="2013" name="Genome Announc.">
        <title>Genome Sequence of Streptomyces violaceusniger Strain SPC6, a Halotolerant Streptomycete That Exhibits Rapid Growth and Development.</title>
        <authorList>
            <person name="Chen X."/>
            <person name="Zhang B."/>
            <person name="Zhang W."/>
            <person name="Wu X."/>
            <person name="Zhang M."/>
            <person name="Chen T."/>
            <person name="Liu G."/>
            <person name="Dyson P."/>
        </authorList>
    </citation>
    <scope>NUCLEOTIDE SEQUENCE [LARGE SCALE GENOMIC DNA]</scope>
    <source>
        <strain evidence="2 3">SPC6</strain>
    </source>
</reference>
<dbReference type="InterPro" id="IPR007278">
    <property type="entry name" value="DUF397"/>
</dbReference>
<comment type="caution">
    <text evidence="2">The sequence shown here is derived from an EMBL/GenBank/DDBJ whole genome shotgun (WGS) entry which is preliminary data.</text>
</comment>
<feature type="domain" description="DUF397" evidence="1">
    <location>
        <begin position="12"/>
        <end position="63"/>
    </location>
</feature>
<dbReference type="OrthoDB" id="4562195at2"/>
<accession>A0A1D3DQR5</accession>
<proteinExistence type="predicted"/>
<dbReference type="AlphaFoldDB" id="A0A1D3DQR5"/>
<gene>
    <name evidence="2" type="ORF">J116_009475</name>
</gene>
<evidence type="ECO:0000313" key="2">
    <source>
        <dbReference type="EMBL" id="OEJ94666.1"/>
    </source>
</evidence>
<dbReference type="STRING" id="1306406.J116_009475"/>
<dbReference type="Pfam" id="PF04149">
    <property type="entry name" value="DUF397"/>
    <property type="match status" value="1"/>
</dbReference>
<organism evidence="2 3">
    <name type="scientific">Streptomyces thermolilacinus SPC6</name>
    <dbReference type="NCBI Taxonomy" id="1306406"/>
    <lineage>
        <taxon>Bacteria</taxon>
        <taxon>Bacillati</taxon>
        <taxon>Actinomycetota</taxon>
        <taxon>Actinomycetes</taxon>
        <taxon>Kitasatosporales</taxon>
        <taxon>Streptomycetaceae</taxon>
        <taxon>Streptomyces</taxon>
    </lineage>
</organism>
<evidence type="ECO:0000259" key="1">
    <source>
        <dbReference type="Pfam" id="PF04149"/>
    </source>
</evidence>
<evidence type="ECO:0000313" key="3">
    <source>
        <dbReference type="Proteomes" id="UP000095329"/>
    </source>
</evidence>
<dbReference type="Proteomes" id="UP000095329">
    <property type="component" value="Unassembled WGS sequence"/>
</dbReference>
<keyword evidence="3" id="KW-1185">Reference proteome</keyword>
<name>A0A1D3DQR5_9ACTN</name>
<dbReference type="EMBL" id="ASHX02000001">
    <property type="protein sequence ID" value="OEJ94666.1"/>
    <property type="molecule type" value="Genomic_DNA"/>
</dbReference>
<protein>
    <recommendedName>
        <fullName evidence="1">DUF397 domain-containing protein</fullName>
    </recommendedName>
</protein>
<sequence length="68" mass="7127">MRGTTDNRLPVEWIKSSYSSNGPETDCVEVAVASGAVHVRDSKDCDGVRLVVAPRAWGGFLGYAASGG</sequence>